<feature type="domain" description="Solute-binding protein family 5" evidence="3">
    <location>
        <begin position="101"/>
        <end position="364"/>
    </location>
</feature>
<comment type="caution">
    <text evidence="4">The sequence shown here is derived from an EMBL/GenBank/DDBJ whole genome shotgun (WGS) entry which is preliminary data.</text>
</comment>
<proteinExistence type="predicted"/>
<dbReference type="RefSeq" id="WP_269954630.1">
    <property type="nucleotide sequence ID" value="NZ_JAKMUV010000002.1"/>
</dbReference>
<dbReference type="GO" id="GO:1904680">
    <property type="term" value="F:peptide transmembrane transporter activity"/>
    <property type="evidence" value="ECO:0007669"/>
    <property type="project" value="TreeGrafter"/>
</dbReference>
<evidence type="ECO:0000313" key="5">
    <source>
        <dbReference type="Proteomes" id="UP001146505"/>
    </source>
</evidence>
<protein>
    <submittedName>
        <fullName evidence="4">ABC transporter substrate-binding protein</fullName>
    </submittedName>
</protein>
<keyword evidence="2" id="KW-0732">Signal</keyword>
<organism evidence="4 5">
    <name type="scientific">Corynebacterium macclintockiae</name>
    <dbReference type="NCBI Taxonomy" id="2913501"/>
    <lineage>
        <taxon>Bacteria</taxon>
        <taxon>Bacillati</taxon>
        <taxon>Actinomycetota</taxon>
        <taxon>Actinomycetes</taxon>
        <taxon>Mycobacteriales</taxon>
        <taxon>Corynebacteriaceae</taxon>
        <taxon>Corynebacterium</taxon>
    </lineage>
</organism>
<dbReference type="Gene3D" id="3.40.190.10">
    <property type="entry name" value="Periplasmic binding protein-like II"/>
    <property type="match status" value="1"/>
</dbReference>
<dbReference type="Pfam" id="PF00496">
    <property type="entry name" value="SBP_bac_5"/>
    <property type="match status" value="1"/>
</dbReference>
<accession>A0A9X3M5A0</accession>
<dbReference type="AlphaFoldDB" id="A0A9X3M5A0"/>
<dbReference type="EMBL" id="JAKMUV010000002">
    <property type="protein sequence ID" value="MCZ9304425.1"/>
    <property type="molecule type" value="Genomic_DNA"/>
</dbReference>
<dbReference type="PROSITE" id="PS51257">
    <property type="entry name" value="PROKAR_LIPOPROTEIN"/>
    <property type="match status" value="1"/>
</dbReference>
<feature type="region of interest" description="Disordered" evidence="1">
    <location>
        <begin position="526"/>
        <end position="564"/>
    </location>
</feature>
<dbReference type="PANTHER" id="PTHR30290:SF65">
    <property type="entry name" value="MONOACYL PHOSPHATIDYLINOSITOL TETRAMANNOSIDE-BINDING PROTEIN LPQW-RELATED"/>
    <property type="match status" value="1"/>
</dbReference>
<dbReference type="Gene3D" id="3.10.105.10">
    <property type="entry name" value="Dipeptide-binding Protein, Domain 3"/>
    <property type="match status" value="1"/>
</dbReference>
<reference evidence="4" key="1">
    <citation type="submission" date="2022-02" db="EMBL/GenBank/DDBJ databases">
        <title>Corynebacterium sp. from urogenital microbiome.</title>
        <authorList>
            <person name="Cappelli E.A."/>
            <person name="Ribeiro T.G."/>
            <person name="Peixe L."/>
        </authorList>
    </citation>
    <scope>NUCLEOTIDE SEQUENCE</scope>
    <source>
        <strain evidence="4">C9Ua_112</strain>
    </source>
</reference>
<feature type="compositionally biased region" description="Basic and acidic residues" evidence="1">
    <location>
        <begin position="555"/>
        <end position="564"/>
    </location>
</feature>
<feature type="chain" id="PRO_5040833140" evidence="2">
    <location>
        <begin position="31"/>
        <end position="564"/>
    </location>
</feature>
<dbReference type="InterPro" id="IPR000914">
    <property type="entry name" value="SBP_5_dom"/>
</dbReference>
<evidence type="ECO:0000313" key="4">
    <source>
        <dbReference type="EMBL" id="MCZ9304425.1"/>
    </source>
</evidence>
<name>A0A9X3M5A0_9CORY</name>
<gene>
    <name evidence="4" type="ORF">L8U58_02585</name>
</gene>
<dbReference type="PANTHER" id="PTHR30290">
    <property type="entry name" value="PERIPLASMIC BINDING COMPONENT OF ABC TRANSPORTER"/>
    <property type="match status" value="1"/>
</dbReference>
<keyword evidence="5" id="KW-1185">Reference proteome</keyword>
<evidence type="ECO:0000256" key="2">
    <source>
        <dbReference type="SAM" id="SignalP"/>
    </source>
</evidence>
<dbReference type="Proteomes" id="UP001146505">
    <property type="component" value="Unassembled WGS sequence"/>
</dbReference>
<sequence length="564" mass="60436">MIRRRRAAQHTTTATAALALTAALTAGGLAACSEGSGLKPAPEQFGYVLTSDLVTSNAGTAVGVATDAAKISARLYPGAFIAGSRGQNLPNGDLVTAKPGQDDPRRVDYTINEKASYSDSKPVVCDDFLLAYQASKRADLFNSDMPLFGQVERVDCAAGAKKFSVHFAEKRGSRYRELFGPGTVLPSHTVAQKAGVENVVAAIDSADEQALTELGKAWQDVFNFHKTDPAEVPTSGPYKIGAREDNGSLKLEKNPEWKGVEANQSPVYLWPHDADVKSLGEHNQLSVVDINRGSGDKPGKLAGDLGLNGDDYRVVEAHSQRVDTLRISDLGILQDPATRRALNSCIDRTAIAKTVEKDTGAAVEPTGLRILGTTHPLREYLEDINRRNTATDIEAARPSLQGLTIRIGFLDSVPRYRKIFDALKDQCSKAGVEIQPVPRKAEDYGLLGVDYDVALDTRSAAGRNSAVNATESSTLKEIRVAEHTLAEDALTLPLITEPRTVLAEVHAANVLDSSSDTGVSWNMDRWVEADEPVSTGRASDDAKDTGDDEGAGMATEEKSKAPEK</sequence>
<feature type="signal peptide" evidence="2">
    <location>
        <begin position="1"/>
        <end position="30"/>
    </location>
</feature>
<evidence type="ECO:0000256" key="1">
    <source>
        <dbReference type="SAM" id="MobiDB-lite"/>
    </source>
</evidence>
<dbReference type="SUPFAM" id="SSF53850">
    <property type="entry name" value="Periplasmic binding protein-like II"/>
    <property type="match status" value="1"/>
</dbReference>
<dbReference type="GO" id="GO:0015833">
    <property type="term" value="P:peptide transport"/>
    <property type="evidence" value="ECO:0007669"/>
    <property type="project" value="TreeGrafter"/>
</dbReference>
<dbReference type="GeneID" id="301812416"/>
<dbReference type="InterPro" id="IPR039424">
    <property type="entry name" value="SBP_5"/>
</dbReference>
<evidence type="ECO:0000259" key="3">
    <source>
        <dbReference type="Pfam" id="PF00496"/>
    </source>
</evidence>